<protein>
    <submittedName>
        <fullName evidence="1">DUF4317 domain-containing protein</fullName>
    </submittedName>
</protein>
<proteinExistence type="predicted"/>
<dbReference type="Proteomes" id="UP000824201">
    <property type="component" value="Unassembled WGS sequence"/>
</dbReference>
<reference evidence="1" key="1">
    <citation type="submission" date="2020-10" db="EMBL/GenBank/DDBJ databases">
        <authorList>
            <person name="Gilroy R."/>
        </authorList>
    </citation>
    <scope>NUCLEOTIDE SEQUENCE</scope>
    <source>
        <strain evidence="1">ChiW13-3771</strain>
    </source>
</reference>
<sequence length="328" mass="38057">MNKKEVSEIKKLMAPDRSAITRICGCYVDGEKRKKTELKEAFLSLSQEEMFKYFEIFRKTLSGTIGKNLINLDFPLDQEFEDGTQKFLLRLRDSQLKDETLLEEFYNKIIEFYYYGENYYIILIHGAYDIPKRGSDNIEMEDASDSVYEYLLCSICPVKLSKAGLCYNTQNNTIEERVRDWIVEVPDCGFLFPAFHDRNADIHSMLYYSKNAKELQDSFIQNLLGCTAPLTAVNQKESFNTLLEETLKEQCNFETVRTIHEKIAEEMKEQENQENSAPVTLNRNEVKKILEHAANTDIEDFDQAFEESVGESSELLASNITNTQKFEI</sequence>
<evidence type="ECO:0000313" key="2">
    <source>
        <dbReference type="Proteomes" id="UP000824201"/>
    </source>
</evidence>
<dbReference type="AlphaFoldDB" id="A0A9D1ECK6"/>
<gene>
    <name evidence="1" type="ORF">IAC96_02885</name>
</gene>
<accession>A0A9D1ECK6</accession>
<dbReference type="Pfam" id="PF14199">
    <property type="entry name" value="DUF4317"/>
    <property type="match status" value="1"/>
</dbReference>
<dbReference type="EMBL" id="DVHN01000033">
    <property type="protein sequence ID" value="HIR87874.1"/>
    <property type="molecule type" value="Genomic_DNA"/>
</dbReference>
<evidence type="ECO:0000313" key="1">
    <source>
        <dbReference type="EMBL" id="HIR87874.1"/>
    </source>
</evidence>
<dbReference type="InterPro" id="IPR025466">
    <property type="entry name" value="DUF4317"/>
</dbReference>
<name>A0A9D1ECK6_9FIRM</name>
<comment type="caution">
    <text evidence="1">The sequence shown here is derived from an EMBL/GenBank/DDBJ whole genome shotgun (WGS) entry which is preliminary data.</text>
</comment>
<organism evidence="1 2">
    <name type="scientific">Candidatus Fimimorpha faecalis</name>
    <dbReference type="NCBI Taxonomy" id="2840824"/>
    <lineage>
        <taxon>Bacteria</taxon>
        <taxon>Bacillati</taxon>
        <taxon>Bacillota</taxon>
        <taxon>Clostridia</taxon>
        <taxon>Eubacteriales</taxon>
        <taxon>Candidatus Fimimorpha</taxon>
    </lineage>
</organism>
<feature type="non-terminal residue" evidence="1">
    <location>
        <position position="328"/>
    </location>
</feature>
<reference evidence="1" key="2">
    <citation type="journal article" date="2021" name="PeerJ">
        <title>Extensive microbial diversity within the chicken gut microbiome revealed by metagenomics and culture.</title>
        <authorList>
            <person name="Gilroy R."/>
            <person name="Ravi A."/>
            <person name="Getino M."/>
            <person name="Pursley I."/>
            <person name="Horton D.L."/>
            <person name="Alikhan N.F."/>
            <person name="Baker D."/>
            <person name="Gharbi K."/>
            <person name="Hall N."/>
            <person name="Watson M."/>
            <person name="Adriaenssens E.M."/>
            <person name="Foster-Nyarko E."/>
            <person name="Jarju S."/>
            <person name="Secka A."/>
            <person name="Antonio M."/>
            <person name="Oren A."/>
            <person name="Chaudhuri R.R."/>
            <person name="La Ragione R."/>
            <person name="Hildebrand F."/>
            <person name="Pallen M.J."/>
        </authorList>
    </citation>
    <scope>NUCLEOTIDE SEQUENCE</scope>
    <source>
        <strain evidence="1">ChiW13-3771</strain>
    </source>
</reference>